<dbReference type="SMART" id="SM00490">
    <property type="entry name" value="HELICc"/>
    <property type="match status" value="1"/>
</dbReference>
<dbReference type="InterPro" id="IPR001650">
    <property type="entry name" value="Helicase_C-like"/>
</dbReference>
<feature type="compositionally biased region" description="Acidic residues" evidence="9">
    <location>
        <begin position="1118"/>
        <end position="1132"/>
    </location>
</feature>
<keyword evidence="4" id="KW-0498">Mitosis</keyword>
<dbReference type="InterPro" id="IPR014001">
    <property type="entry name" value="Helicase_ATP-bd"/>
</dbReference>
<dbReference type="GO" id="GO:0005524">
    <property type="term" value="F:ATP binding"/>
    <property type="evidence" value="ECO:0007669"/>
    <property type="project" value="InterPro"/>
</dbReference>
<evidence type="ECO:0000256" key="4">
    <source>
        <dbReference type="ARBA" id="ARBA00022776"/>
    </source>
</evidence>
<comment type="subunit">
    <text evidence="1">Interacts (via N-terminus) with spn-A/Rad51.</text>
</comment>
<dbReference type="EMBL" id="GEDV01004064">
    <property type="protein sequence ID" value="JAP84493.1"/>
    <property type="molecule type" value="Transcribed_RNA"/>
</dbReference>
<comment type="function">
    <text evidence="7">Involved in mitotic DNA repair and meiotic recombination. Functions in the recombinational DNA repair pathway. Essential for interhomolog gene conversion (GC), but may have a less important role in intersister GC than spn-A/Rad51. In the presence of DNA, spn-A/Rad51 enhances the ATPase activity of okr/Rad54.</text>
</comment>
<dbReference type="PROSITE" id="PS51194">
    <property type="entry name" value="HELICASE_CTER"/>
    <property type="match status" value="1"/>
</dbReference>
<reference evidence="12" key="1">
    <citation type="journal article" date="2016" name="Ticks Tick Borne Dis.">
        <title>De novo assembly and annotation of the salivary gland transcriptome of Rhipicephalus appendiculatus male and female ticks during blood feeding.</title>
        <authorList>
            <person name="de Castro M.H."/>
            <person name="de Klerk D."/>
            <person name="Pienaar R."/>
            <person name="Latif A.A."/>
            <person name="Rees D.J."/>
            <person name="Mans B.J."/>
        </authorList>
    </citation>
    <scope>NUCLEOTIDE SEQUENCE</scope>
    <source>
        <tissue evidence="12">Salivary glands</tissue>
    </source>
</reference>
<dbReference type="GO" id="GO:0051301">
    <property type="term" value="P:cell division"/>
    <property type="evidence" value="ECO:0007669"/>
    <property type="project" value="UniProtKB-KW"/>
</dbReference>
<dbReference type="Gene3D" id="3.40.50.300">
    <property type="entry name" value="P-loop containing nucleotide triphosphate hydrolases"/>
    <property type="match status" value="1"/>
</dbReference>
<evidence type="ECO:0000256" key="5">
    <source>
        <dbReference type="ARBA" id="ARBA00022801"/>
    </source>
</evidence>
<keyword evidence="6" id="KW-0131">Cell cycle</keyword>
<dbReference type="PANTHER" id="PTHR45629:SF7">
    <property type="entry name" value="DNA EXCISION REPAIR PROTEIN ERCC-6-RELATED"/>
    <property type="match status" value="1"/>
</dbReference>
<dbReference type="SUPFAM" id="SSF52540">
    <property type="entry name" value="P-loop containing nucleoside triphosphate hydrolases"/>
    <property type="match status" value="2"/>
</dbReference>
<proteinExistence type="predicted"/>
<dbReference type="GO" id="GO:0016787">
    <property type="term" value="F:hydrolase activity"/>
    <property type="evidence" value="ECO:0007669"/>
    <property type="project" value="UniProtKB-KW"/>
</dbReference>
<evidence type="ECO:0000313" key="12">
    <source>
        <dbReference type="EMBL" id="JAP84493.1"/>
    </source>
</evidence>
<evidence type="ECO:0000256" key="9">
    <source>
        <dbReference type="SAM" id="MobiDB-lite"/>
    </source>
</evidence>
<evidence type="ECO:0000256" key="6">
    <source>
        <dbReference type="ARBA" id="ARBA00023306"/>
    </source>
</evidence>
<sequence length="1152" mass="130599">MASTGERDGEEKPSLFKLHKSEGKRLLKQGDVKGALQAFERATEYHADDRLKAKMEKMREFLKSEQAQEACDSDMVEIGNGFHLCQAIDRRLYAYQRTGLLWMWELHLKKRGGVLGDDMGLGKTIQVIAFLSGMFDSEMIKSVLIIMPVSLIANWKREFQDWAPGIDVYEYHSGSKKERERNLARVQRRGGVLLTSYGLAQTSHQEFCNKNGQQFVWCYLILDEGHKIKNPTKTTKAIYEIPARHRLVLTGTAIQNNLQELWALFNFTHQGALVGSLATFKRQYEIPINRSREKDVTTGEKLLGTEMAKQLRRLIKPYFLRRTKGEAYANKENNEDEKAALRPKLTFSSKKNDLVIWIYLSRLQKKIYREFLESDEVANILMTKKSPLVQLTVLKKICDHPRLLSKRACVQMGMYDNMTSEEIEEFLKREEGKSIYIDDVADHVLLEESGKMTFVLELLTILKAEGHRTLLFSQSRKILDIISRILTNRSFRVTRLDGTINKLCDRDRIVTQFQAKDNADVFLLTTQVGGVGLTLTAADRVIIYDPSWNPATDAQAVDRAYRIGQQKNVVVYRLITCSTVEEKIYRRQIFKDSIIKQTTGKQNDPMRYFTKQELRELFSLENPNHSGTQVQLSEMHSWDKDSNPALSDHIALLKTKNIFGISHHDLMFSEESREAEKNEFVPGEIERVKERARMAQHLITVESDMALDEIQNKKYFTVPVNNTVKVRPLEQRARSPKQNVLLSEHKDQDEGMSSKWNKALVVPDDDDDDVRIDGVDSLNKSLACMTVQTSENSVSIIVDDSEEELFPPSEDMDSIVIDTDEELSDAPEEVDSSEGSKMDKQAFAALSTADERVLAKTEDPLGNDAACDVQIVNVEQPDHELHIKDEHVMAERSFQELHVSNSMLSVQDKHNTAEKSKLPFPLGEEEGNLTYKATLQDCFDEGAPKSACQEVNKDTTVQSLRTTELGERHLKKKRLLNSPNGSFFFHTEAKHLQLSPSVLQKEGESDTRATQRGLSTPQKTFPRMAASSPSSPARASFSQPRLHSTPLSTPPKRIAPFFVGSPQQFSPSQCQKMPPSPFQEALAKSVEYAEVDVTPLKVQQTSASHSRQMSVHVVSSSENEDDASESSSDDEVVVGRRVTKAFVITDSDDETP</sequence>
<evidence type="ECO:0000259" key="11">
    <source>
        <dbReference type="PROSITE" id="PS51194"/>
    </source>
</evidence>
<evidence type="ECO:0000256" key="2">
    <source>
        <dbReference type="ARBA" id="ARBA00015341"/>
    </source>
</evidence>
<feature type="region of interest" description="Disordered" evidence="9">
    <location>
        <begin position="1099"/>
        <end position="1132"/>
    </location>
</feature>
<dbReference type="Pfam" id="PF00176">
    <property type="entry name" value="SNF2-rel_dom"/>
    <property type="match status" value="1"/>
</dbReference>
<protein>
    <recommendedName>
        <fullName evidence="2">DNA repair and recombination protein RAD54-like</fullName>
    </recommendedName>
    <alternativeName>
        <fullName evidence="8">Protein okra</fullName>
    </alternativeName>
</protein>
<dbReference type="Gene3D" id="3.40.50.10810">
    <property type="entry name" value="Tandem AAA-ATPase domain"/>
    <property type="match status" value="1"/>
</dbReference>
<dbReference type="PROSITE" id="PS51192">
    <property type="entry name" value="HELICASE_ATP_BIND_1"/>
    <property type="match status" value="1"/>
</dbReference>
<dbReference type="InterPro" id="IPR038718">
    <property type="entry name" value="SNF2-like_sf"/>
</dbReference>
<organism evidence="12">
    <name type="scientific">Rhipicephalus appendiculatus</name>
    <name type="common">Brown ear tick</name>
    <dbReference type="NCBI Taxonomy" id="34631"/>
    <lineage>
        <taxon>Eukaryota</taxon>
        <taxon>Metazoa</taxon>
        <taxon>Ecdysozoa</taxon>
        <taxon>Arthropoda</taxon>
        <taxon>Chelicerata</taxon>
        <taxon>Arachnida</taxon>
        <taxon>Acari</taxon>
        <taxon>Parasitiformes</taxon>
        <taxon>Ixodida</taxon>
        <taxon>Ixodoidea</taxon>
        <taxon>Ixodidae</taxon>
        <taxon>Rhipicephalinae</taxon>
        <taxon>Rhipicephalus</taxon>
        <taxon>Rhipicephalus</taxon>
    </lineage>
</organism>
<dbReference type="GO" id="GO:0015616">
    <property type="term" value="F:DNA translocase activity"/>
    <property type="evidence" value="ECO:0007669"/>
    <property type="project" value="TreeGrafter"/>
</dbReference>
<dbReference type="SMART" id="SM00487">
    <property type="entry name" value="DEXDc"/>
    <property type="match status" value="1"/>
</dbReference>
<evidence type="ECO:0000256" key="8">
    <source>
        <dbReference type="ARBA" id="ARBA00029956"/>
    </source>
</evidence>
<feature type="compositionally biased region" description="Polar residues" evidence="9">
    <location>
        <begin position="1099"/>
        <end position="1109"/>
    </location>
</feature>
<feature type="region of interest" description="Disordered" evidence="9">
    <location>
        <begin position="998"/>
        <end position="1049"/>
    </location>
</feature>
<dbReference type="CDD" id="cd18793">
    <property type="entry name" value="SF2_C_SNF"/>
    <property type="match status" value="1"/>
</dbReference>
<feature type="compositionally biased region" description="Polar residues" evidence="9">
    <location>
        <begin position="1010"/>
        <end position="1019"/>
    </location>
</feature>
<dbReference type="InterPro" id="IPR050496">
    <property type="entry name" value="SNF2_RAD54_helicase_repair"/>
</dbReference>
<keyword evidence="3" id="KW-0132">Cell division</keyword>
<dbReference type="InterPro" id="IPR000330">
    <property type="entry name" value="SNF2_N"/>
</dbReference>
<evidence type="ECO:0000256" key="1">
    <source>
        <dbReference type="ARBA" id="ARBA00011467"/>
    </source>
</evidence>
<feature type="domain" description="Helicase C-terminal" evidence="11">
    <location>
        <begin position="454"/>
        <end position="606"/>
    </location>
</feature>
<dbReference type="Pfam" id="PF00271">
    <property type="entry name" value="Helicase_C"/>
    <property type="match status" value="1"/>
</dbReference>
<evidence type="ECO:0000256" key="3">
    <source>
        <dbReference type="ARBA" id="ARBA00022618"/>
    </source>
</evidence>
<accession>A0A131YZ86</accession>
<evidence type="ECO:0000256" key="7">
    <source>
        <dbReference type="ARBA" id="ARBA00024776"/>
    </source>
</evidence>
<feature type="domain" description="Helicase ATP-binding" evidence="10">
    <location>
        <begin position="104"/>
        <end position="271"/>
    </location>
</feature>
<dbReference type="AlphaFoldDB" id="A0A131YZ86"/>
<dbReference type="InterPro" id="IPR027417">
    <property type="entry name" value="P-loop_NTPase"/>
</dbReference>
<evidence type="ECO:0000259" key="10">
    <source>
        <dbReference type="PROSITE" id="PS51192"/>
    </source>
</evidence>
<dbReference type="PANTHER" id="PTHR45629">
    <property type="entry name" value="SNF2/RAD54 FAMILY MEMBER"/>
    <property type="match status" value="1"/>
</dbReference>
<feature type="compositionally biased region" description="Low complexity" evidence="9">
    <location>
        <begin position="1022"/>
        <end position="1041"/>
    </location>
</feature>
<keyword evidence="5" id="KW-0378">Hydrolase</keyword>
<name>A0A131YZ86_RHIAP</name>
<dbReference type="FunFam" id="3.40.50.10810:FF:000094">
    <property type="entry name" value="DNA excision repair protein ERCC-6"/>
    <property type="match status" value="1"/>
</dbReference>
<dbReference type="InterPro" id="IPR049730">
    <property type="entry name" value="SNF2/RAD54-like_C"/>
</dbReference>